<dbReference type="InParanoid" id="A0A1M6MIW9"/>
<keyword evidence="2" id="KW-1185">Reference proteome</keyword>
<evidence type="ECO:0000313" key="1">
    <source>
        <dbReference type="EMBL" id="SHJ83397.1"/>
    </source>
</evidence>
<organism evidence="1 2">
    <name type="scientific">Rubritalea squalenifaciens DSM 18772</name>
    <dbReference type="NCBI Taxonomy" id="1123071"/>
    <lineage>
        <taxon>Bacteria</taxon>
        <taxon>Pseudomonadati</taxon>
        <taxon>Verrucomicrobiota</taxon>
        <taxon>Verrucomicrobiia</taxon>
        <taxon>Verrucomicrobiales</taxon>
        <taxon>Rubritaleaceae</taxon>
        <taxon>Rubritalea</taxon>
    </lineage>
</organism>
<proteinExistence type="predicted"/>
<gene>
    <name evidence="1" type="ORF">SAMN02745181_2750</name>
</gene>
<evidence type="ECO:0000313" key="2">
    <source>
        <dbReference type="Proteomes" id="UP000184510"/>
    </source>
</evidence>
<dbReference type="STRING" id="1123071.SAMN02745181_2750"/>
<sequence length="194" mass="22395">MNDLEKKLATVGRVFLEEEMGNSFQTLKKIRLRGLRKVIEWINKLDDTAKLDLISDWYSDGRGEYYEQKRIETMTQAGIEPRYSFEGNKKFLRKLKSEYSGVKFSDFSSDSICADSSCGELKFRTLITANSRRENITCMNFVTSGNGKPSKFSLLPMCRIYGYDAWKAERLDVDDSVREVSEVLDKCYELASHL</sequence>
<dbReference type="Proteomes" id="UP000184510">
    <property type="component" value="Unassembled WGS sequence"/>
</dbReference>
<protein>
    <submittedName>
        <fullName evidence="1">Uncharacterized protein</fullName>
    </submittedName>
</protein>
<reference evidence="1 2" key="1">
    <citation type="submission" date="2016-11" db="EMBL/GenBank/DDBJ databases">
        <authorList>
            <person name="Jaros S."/>
            <person name="Januszkiewicz K."/>
            <person name="Wedrychowicz H."/>
        </authorList>
    </citation>
    <scope>NUCLEOTIDE SEQUENCE [LARGE SCALE GENOMIC DNA]</scope>
    <source>
        <strain evidence="1 2">DSM 18772</strain>
    </source>
</reference>
<dbReference type="EMBL" id="FQYR01000004">
    <property type="protein sequence ID" value="SHJ83397.1"/>
    <property type="molecule type" value="Genomic_DNA"/>
</dbReference>
<dbReference type="AlphaFoldDB" id="A0A1M6MIW9"/>
<name>A0A1M6MIW9_9BACT</name>
<dbReference type="RefSeq" id="WP_143184314.1">
    <property type="nucleotide sequence ID" value="NZ_FQYR01000004.1"/>
</dbReference>
<accession>A0A1M6MIW9</accession>